<proteinExistence type="predicted"/>
<evidence type="ECO:0000313" key="1">
    <source>
        <dbReference type="EMBL" id="MEG3437882.1"/>
    </source>
</evidence>
<evidence type="ECO:0000313" key="2">
    <source>
        <dbReference type="Proteomes" id="UP001328733"/>
    </source>
</evidence>
<gene>
    <name evidence="1" type="ORF">V0288_12210</name>
</gene>
<sequence>MDTQAPRNTESRRFRRRVIPVAVGTVLLVSVTVRPVRAGIADLLGGSIFGDIYSTLVSFFPEIVAVDNWVSLLENTINDPCSAAPILFATPSEPGWCTVATDILGGSGSLTEILQDVAGELGIPNAGKARATIADKVREAGETPDPFRADPRSYAIQLGNLSDRVATSLSVETVLGEEGQQQMKDEIEQTSEVVQSILDTSDEAQSYESTQDVVKALARINAQQSVIAAMHGASALRSRADTQFTNLNLSNISRSLDERNRDEQARSTVDSFLLLNLTAQSNLF</sequence>
<accession>A0AAW9QJ98</accession>
<name>A0AAW9QJ98_9CHRO</name>
<comment type="caution">
    <text evidence="1">The sequence shown here is derived from an EMBL/GenBank/DDBJ whole genome shotgun (WGS) entry which is preliminary data.</text>
</comment>
<dbReference type="AlphaFoldDB" id="A0AAW9QJ98"/>
<organism evidence="1 2">
    <name type="scientific">Pannus brasiliensis CCIBt3594</name>
    <dbReference type="NCBI Taxonomy" id="1427578"/>
    <lineage>
        <taxon>Bacteria</taxon>
        <taxon>Bacillati</taxon>
        <taxon>Cyanobacteriota</taxon>
        <taxon>Cyanophyceae</taxon>
        <taxon>Oscillatoriophycideae</taxon>
        <taxon>Chroococcales</taxon>
        <taxon>Microcystaceae</taxon>
        <taxon>Pannus</taxon>
    </lineage>
</organism>
<keyword evidence="2" id="KW-1185">Reference proteome</keyword>
<protein>
    <submittedName>
        <fullName evidence="1">Uncharacterized protein</fullName>
    </submittedName>
</protein>
<dbReference type="RefSeq" id="WP_332865360.1">
    <property type="nucleotide sequence ID" value="NZ_JBAFSM010000020.1"/>
</dbReference>
<reference evidence="1 2" key="1">
    <citation type="submission" date="2024-01" db="EMBL/GenBank/DDBJ databases">
        <title>Genomic insights into the taxonomy and metabolism of the cyanobacterium Pannus brasiliensis CCIBt3594.</title>
        <authorList>
            <person name="Machado M."/>
            <person name="Botero N.B."/>
            <person name="Andreote A.P.D."/>
            <person name="Feitosa A.M.T."/>
            <person name="Popin R."/>
            <person name="Sivonen K."/>
            <person name="Fiore M.F."/>
        </authorList>
    </citation>
    <scope>NUCLEOTIDE SEQUENCE [LARGE SCALE GENOMIC DNA]</scope>
    <source>
        <strain evidence="1 2">CCIBt3594</strain>
    </source>
</reference>
<dbReference type="EMBL" id="JBAFSM010000020">
    <property type="protein sequence ID" value="MEG3437882.1"/>
    <property type="molecule type" value="Genomic_DNA"/>
</dbReference>
<dbReference type="Proteomes" id="UP001328733">
    <property type="component" value="Unassembled WGS sequence"/>
</dbReference>